<reference evidence="1" key="1">
    <citation type="submission" date="2018-05" db="EMBL/GenBank/DDBJ databases">
        <authorList>
            <person name="Lanie J.A."/>
            <person name="Ng W.-L."/>
            <person name="Kazmierczak K.M."/>
            <person name="Andrzejewski T.M."/>
            <person name="Davidsen T.M."/>
            <person name="Wayne K.J."/>
            <person name="Tettelin H."/>
            <person name="Glass J.I."/>
            <person name="Rusch D."/>
            <person name="Podicherti R."/>
            <person name="Tsui H.-C.T."/>
            <person name="Winkler M.E."/>
        </authorList>
    </citation>
    <scope>NUCLEOTIDE SEQUENCE</scope>
</reference>
<proteinExistence type="predicted"/>
<organism evidence="1">
    <name type="scientific">marine metagenome</name>
    <dbReference type="NCBI Taxonomy" id="408172"/>
    <lineage>
        <taxon>unclassified sequences</taxon>
        <taxon>metagenomes</taxon>
        <taxon>ecological metagenomes</taxon>
    </lineage>
</organism>
<protein>
    <recommendedName>
        <fullName evidence="2">DUF3108 domain-containing protein</fullName>
    </recommendedName>
</protein>
<evidence type="ECO:0008006" key="2">
    <source>
        <dbReference type="Google" id="ProtNLM"/>
    </source>
</evidence>
<feature type="non-terminal residue" evidence="1">
    <location>
        <position position="1"/>
    </location>
</feature>
<sequence length="221" mass="25716">FFLTTSCWSLPTEYLALYNAKLKQADGVLKTQLRKNGNTYSFELMTEPTGFWKVITKGSIIERSTFSIEDNQLKTYDYELIDTIRKKSRESKSVFNWNNSMITGYYKDREINIALENNTLSRIVLQLQIMHNQENHVDSTDYLILDKDTLKKITVFPQEFITETSVPFGKFQTIKISHQSENSERLNSLWLAPELNFIPIKISQSVKGKVSFEANLTQLKY</sequence>
<evidence type="ECO:0000313" key="1">
    <source>
        <dbReference type="EMBL" id="SVB77656.1"/>
    </source>
</evidence>
<dbReference type="Pfam" id="PF11306">
    <property type="entry name" value="DUF3108"/>
    <property type="match status" value="1"/>
</dbReference>
<gene>
    <name evidence="1" type="ORF">METZ01_LOCUS230510</name>
</gene>
<dbReference type="InterPro" id="IPR021457">
    <property type="entry name" value="DUF3108"/>
</dbReference>
<dbReference type="AlphaFoldDB" id="A0A382GR96"/>
<name>A0A382GR96_9ZZZZ</name>
<accession>A0A382GR96</accession>
<dbReference type="EMBL" id="UINC01056980">
    <property type="protein sequence ID" value="SVB77656.1"/>
    <property type="molecule type" value="Genomic_DNA"/>
</dbReference>